<name>A0A0F8XVF6_9ZZZZ</name>
<gene>
    <name evidence="1" type="ORF">LCGC14_2897360</name>
</gene>
<comment type="caution">
    <text evidence="1">The sequence shown here is derived from an EMBL/GenBank/DDBJ whole genome shotgun (WGS) entry which is preliminary data.</text>
</comment>
<organism evidence="1">
    <name type="scientific">marine sediment metagenome</name>
    <dbReference type="NCBI Taxonomy" id="412755"/>
    <lineage>
        <taxon>unclassified sequences</taxon>
        <taxon>metagenomes</taxon>
        <taxon>ecological metagenomes</taxon>
    </lineage>
</organism>
<feature type="non-terminal residue" evidence="1">
    <location>
        <position position="1"/>
    </location>
</feature>
<proteinExistence type="predicted"/>
<reference evidence="1" key="1">
    <citation type="journal article" date="2015" name="Nature">
        <title>Complex archaea that bridge the gap between prokaryotes and eukaryotes.</title>
        <authorList>
            <person name="Spang A."/>
            <person name="Saw J.H."/>
            <person name="Jorgensen S.L."/>
            <person name="Zaremba-Niedzwiedzka K."/>
            <person name="Martijn J."/>
            <person name="Lind A.E."/>
            <person name="van Eijk R."/>
            <person name="Schleper C."/>
            <person name="Guy L."/>
            <person name="Ettema T.J."/>
        </authorList>
    </citation>
    <scope>NUCLEOTIDE SEQUENCE</scope>
</reference>
<accession>A0A0F8XVF6</accession>
<protein>
    <submittedName>
        <fullName evidence="1">Uncharacterized protein</fullName>
    </submittedName>
</protein>
<sequence>RTRLRCRRLLHKQLNDPYDGLWDSDNGTRAWVDKVDPEQSAWLNNLADLIVTRGSEPTWTKVGQTFRDSFNVDSPANSTITATVRRLVEQRQP</sequence>
<dbReference type="EMBL" id="LAZR01056948">
    <property type="protein sequence ID" value="KKK73087.1"/>
    <property type="molecule type" value="Genomic_DNA"/>
</dbReference>
<evidence type="ECO:0000313" key="1">
    <source>
        <dbReference type="EMBL" id="KKK73087.1"/>
    </source>
</evidence>
<dbReference type="AlphaFoldDB" id="A0A0F8XVF6"/>